<dbReference type="InterPro" id="IPR013766">
    <property type="entry name" value="Thioredoxin_domain"/>
</dbReference>
<dbReference type="GO" id="GO:0016491">
    <property type="term" value="F:oxidoreductase activity"/>
    <property type="evidence" value="ECO:0007669"/>
    <property type="project" value="InterPro"/>
</dbReference>
<name>A0A4Q1SJ24_9BACT</name>
<protein>
    <submittedName>
        <fullName evidence="6">TlpA family protein disulfide reductase</fullName>
    </submittedName>
</protein>
<keyword evidence="2" id="KW-0201">Cytochrome c-type biogenesis</keyword>
<dbReference type="CDD" id="cd02966">
    <property type="entry name" value="TlpA_like_family"/>
    <property type="match status" value="1"/>
</dbReference>
<evidence type="ECO:0000256" key="4">
    <source>
        <dbReference type="ARBA" id="ARBA00023284"/>
    </source>
</evidence>
<sequence>MGKLLKRVVLVLAVLVVAVAAVAWAGFRFVEARIAAKMEPPRLVAEPEPASDLAYRTLDGQPQQLSSARGKVVFVDLWGTWCIQCVAEMPTVQKLYEHYRNDAQVQFLVISRLDSPASVRRYAQRNHYTLPFYVMEDDDIPASMRLNQYPSTFLYAKDGTLVAKHTGAADWSAPGVIAFIDGLKAR</sequence>
<dbReference type="RefSeq" id="WP_129207202.1">
    <property type="nucleotide sequence ID" value="NZ_BMGU01000001.1"/>
</dbReference>
<dbReference type="PANTHER" id="PTHR42852:SF6">
    <property type="entry name" value="THIOL:DISULFIDE INTERCHANGE PROTEIN DSBE"/>
    <property type="match status" value="1"/>
</dbReference>
<dbReference type="Gene3D" id="3.40.30.10">
    <property type="entry name" value="Glutaredoxin"/>
    <property type="match status" value="1"/>
</dbReference>
<evidence type="ECO:0000313" key="6">
    <source>
        <dbReference type="EMBL" id="RXS97423.1"/>
    </source>
</evidence>
<evidence type="ECO:0000259" key="5">
    <source>
        <dbReference type="PROSITE" id="PS51352"/>
    </source>
</evidence>
<accession>A0A4Q1SJ24</accession>
<evidence type="ECO:0000256" key="2">
    <source>
        <dbReference type="ARBA" id="ARBA00022748"/>
    </source>
</evidence>
<comment type="subcellular location">
    <subcellularLocation>
        <location evidence="1">Cell envelope</location>
    </subcellularLocation>
</comment>
<gene>
    <name evidence="6" type="ORF">ESZ00_05870</name>
</gene>
<keyword evidence="4" id="KW-0676">Redox-active center</keyword>
<dbReference type="Proteomes" id="UP000290253">
    <property type="component" value="Unassembled WGS sequence"/>
</dbReference>
<keyword evidence="7" id="KW-1185">Reference proteome</keyword>
<keyword evidence="3" id="KW-1015">Disulfide bond</keyword>
<proteinExistence type="predicted"/>
<dbReference type="PANTHER" id="PTHR42852">
    <property type="entry name" value="THIOL:DISULFIDE INTERCHANGE PROTEIN DSBE"/>
    <property type="match status" value="1"/>
</dbReference>
<dbReference type="PROSITE" id="PS51352">
    <property type="entry name" value="THIOREDOXIN_2"/>
    <property type="match status" value="1"/>
</dbReference>
<comment type="caution">
    <text evidence="6">The sequence shown here is derived from an EMBL/GenBank/DDBJ whole genome shotgun (WGS) entry which is preliminary data.</text>
</comment>
<evidence type="ECO:0000256" key="3">
    <source>
        <dbReference type="ARBA" id="ARBA00023157"/>
    </source>
</evidence>
<dbReference type="InterPro" id="IPR036249">
    <property type="entry name" value="Thioredoxin-like_sf"/>
</dbReference>
<dbReference type="GO" id="GO:0017004">
    <property type="term" value="P:cytochrome complex assembly"/>
    <property type="evidence" value="ECO:0007669"/>
    <property type="project" value="UniProtKB-KW"/>
</dbReference>
<dbReference type="GO" id="GO:0030313">
    <property type="term" value="C:cell envelope"/>
    <property type="evidence" value="ECO:0007669"/>
    <property type="project" value="UniProtKB-SubCell"/>
</dbReference>
<organism evidence="6 7">
    <name type="scientific">Silvibacterium dinghuense</name>
    <dbReference type="NCBI Taxonomy" id="1560006"/>
    <lineage>
        <taxon>Bacteria</taxon>
        <taxon>Pseudomonadati</taxon>
        <taxon>Acidobacteriota</taxon>
        <taxon>Terriglobia</taxon>
        <taxon>Terriglobales</taxon>
        <taxon>Acidobacteriaceae</taxon>
        <taxon>Silvibacterium</taxon>
    </lineage>
</organism>
<evidence type="ECO:0000313" key="7">
    <source>
        <dbReference type="Proteomes" id="UP000290253"/>
    </source>
</evidence>
<dbReference type="AlphaFoldDB" id="A0A4Q1SJ24"/>
<evidence type="ECO:0000256" key="1">
    <source>
        <dbReference type="ARBA" id="ARBA00004196"/>
    </source>
</evidence>
<dbReference type="InterPro" id="IPR000866">
    <property type="entry name" value="AhpC/TSA"/>
</dbReference>
<feature type="domain" description="Thioredoxin" evidence="5">
    <location>
        <begin position="44"/>
        <end position="185"/>
    </location>
</feature>
<reference evidence="6 7" key="1">
    <citation type="journal article" date="2016" name="Int. J. Syst. Evol. Microbiol.">
        <title>Acidipila dinghuensis sp. nov., an acidobacterium isolated from forest soil.</title>
        <authorList>
            <person name="Jiang Y.W."/>
            <person name="Wang J."/>
            <person name="Chen M.H."/>
            <person name="Lv Y.Y."/>
            <person name="Qiu L.H."/>
        </authorList>
    </citation>
    <scope>NUCLEOTIDE SEQUENCE [LARGE SCALE GENOMIC DNA]</scope>
    <source>
        <strain evidence="6 7">DHOF10</strain>
    </source>
</reference>
<dbReference type="InterPro" id="IPR050553">
    <property type="entry name" value="Thioredoxin_ResA/DsbE_sf"/>
</dbReference>
<dbReference type="GO" id="GO:0016209">
    <property type="term" value="F:antioxidant activity"/>
    <property type="evidence" value="ECO:0007669"/>
    <property type="project" value="InterPro"/>
</dbReference>
<dbReference type="Pfam" id="PF00578">
    <property type="entry name" value="AhpC-TSA"/>
    <property type="match status" value="1"/>
</dbReference>
<dbReference type="SUPFAM" id="SSF52833">
    <property type="entry name" value="Thioredoxin-like"/>
    <property type="match status" value="1"/>
</dbReference>
<dbReference type="OrthoDB" id="25753at2"/>
<dbReference type="EMBL" id="SDMK01000001">
    <property type="protein sequence ID" value="RXS97423.1"/>
    <property type="molecule type" value="Genomic_DNA"/>
</dbReference>